<evidence type="ECO:0000256" key="4">
    <source>
        <dbReference type="ARBA" id="ARBA00023015"/>
    </source>
</evidence>
<evidence type="ECO:0000256" key="7">
    <source>
        <dbReference type="ARBA" id="ARBA00023242"/>
    </source>
</evidence>
<organism evidence="10 11">
    <name type="scientific">Pleurostoma richardsiae</name>
    <dbReference type="NCBI Taxonomy" id="41990"/>
    <lineage>
        <taxon>Eukaryota</taxon>
        <taxon>Fungi</taxon>
        <taxon>Dikarya</taxon>
        <taxon>Ascomycota</taxon>
        <taxon>Pezizomycotina</taxon>
        <taxon>Sordariomycetes</taxon>
        <taxon>Sordariomycetidae</taxon>
        <taxon>Calosphaeriales</taxon>
        <taxon>Pleurostomataceae</taxon>
        <taxon>Pleurostoma</taxon>
    </lineage>
</organism>
<feature type="compositionally biased region" description="Basic residues" evidence="8">
    <location>
        <begin position="13"/>
        <end position="24"/>
    </location>
</feature>
<dbReference type="GO" id="GO:0000981">
    <property type="term" value="F:DNA-binding transcription factor activity, RNA polymerase II-specific"/>
    <property type="evidence" value="ECO:0007669"/>
    <property type="project" value="InterPro"/>
</dbReference>
<reference evidence="10" key="1">
    <citation type="submission" date="2022-07" db="EMBL/GenBank/DDBJ databases">
        <title>Fungi with potential for degradation of polypropylene.</title>
        <authorList>
            <person name="Gostincar C."/>
        </authorList>
    </citation>
    <scope>NUCLEOTIDE SEQUENCE</scope>
    <source>
        <strain evidence="10">EXF-13308</strain>
    </source>
</reference>
<dbReference type="GO" id="GO:0008270">
    <property type="term" value="F:zinc ion binding"/>
    <property type="evidence" value="ECO:0007669"/>
    <property type="project" value="InterPro"/>
</dbReference>
<keyword evidence="3" id="KW-0862">Zinc</keyword>
<evidence type="ECO:0000313" key="10">
    <source>
        <dbReference type="EMBL" id="KAJ9157488.1"/>
    </source>
</evidence>
<evidence type="ECO:0000259" key="9">
    <source>
        <dbReference type="PROSITE" id="PS50048"/>
    </source>
</evidence>
<dbReference type="SMART" id="SM00066">
    <property type="entry name" value="GAL4"/>
    <property type="match status" value="1"/>
</dbReference>
<sequence>MQEQLSEAASTRSTRRGPQLRRNPRLRLACARCQRRKIRCDGALPECTNCRKAGGPAEETDDAAGDGSSQVDDSVIYAAQPEVRSASETVLDHPSSPSTGVPSGERQDQNGSAVQLNGAPAKNNALSHEIGLVSVGATQDLRYIGPSSGYFLARMLLSSSTRWQDQAASQRYLDQSGSNYPFATELVEAVQEPLPLPAANQSKQLCDLFFETINVQYPILHRPSFETILQKAARDGGTDPVPSFQVFMVLAIAGTVLSRRSKATIPAEAYSLSALKYFDRLNVENSLEGLQCLLLLLIFTMHNPHTKLNVWYLNYQCIAAVLDLGLQRDIRTSSGISLLDQEMRTRIFWVVFTLDRTIATMMGRPIGLRDEACELRLPLDISDADLSTVGDLEASPPNLVSPMSFSLHLFKLARLNSEIKYVANSIVRGAPPYAYPAILNIHEWHKGMLSQLDLWAEGIPQPGLSYKYIHLICQVRYHTVRMVLLRPSPAIPNPSVESLLRCHESACASIGLFDQLYRSNLLDYSWTTLHSLILSTITLLYCIRAVPSLAQRTELDVLLGDISTSLSILSATGEYWSGAKRSRDILDDLARATVRWLKELDRPLRQPNVEGGGSHHLESIGQHSTTSSMPAIGDGAISNDMPSALLYSGSSEGGIYNTGVDIPSLDELFGTSLTEQFDTGDCANVDTIVRSLFEDFIPNYQFSA</sequence>
<dbReference type="InterPro" id="IPR036864">
    <property type="entry name" value="Zn2-C6_fun-type_DNA-bd_sf"/>
</dbReference>
<protein>
    <submittedName>
        <fullName evidence="10">Fungal specific transcription factor domain-containing protein</fullName>
    </submittedName>
</protein>
<evidence type="ECO:0000313" key="11">
    <source>
        <dbReference type="Proteomes" id="UP001174694"/>
    </source>
</evidence>
<name>A0AA38RSU3_9PEZI</name>
<dbReference type="Pfam" id="PF00172">
    <property type="entry name" value="Zn_clus"/>
    <property type="match status" value="1"/>
</dbReference>
<dbReference type="GO" id="GO:0045944">
    <property type="term" value="P:positive regulation of transcription by RNA polymerase II"/>
    <property type="evidence" value="ECO:0007669"/>
    <property type="project" value="TreeGrafter"/>
</dbReference>
<keyword evidence="4" id="KW-0805">Transcription regulation</keyword>
<dbReference type="SUPFAM" id="SSF57701">
    <property type="entry name" value="Zn2/Cys6 DNA-binding domain"/>
    <property type="match status" value="1"/>
</dbReference>
<gene>
    <name evidence="10" type="ORF">NKR23_g272</name>
</gene>
<comment type="caution">
    <text evidence="10">The sequence shown here is derived from an EMBL/GenBank/DDBJ whole genome shotgun (WGS) entry which is preliminary data.</text>
</comment>
<feature type="compositionally biased region" description="Polar residues" evidence="8">
    <location>
        <begin position="1"/>
        <end position="12"/>
    </location>
</feature>
<dbReference type="PANTHER" id="PTHR47782:SF1">
    <property type="entry name" value="PYRIMIDINE PATHWAY REGULATORY PROTEIN 1"/>
    <property type="match status" value="1"/>
</dbReference>
<evidence type="ECO:0000256" key="1">
    <source>
        <dbReference type="ARBA" id="ARBA00004123"/>
    </source>
</evidence>
<dbReference type="GO" id="GO:0005634">
    <property type="term" value="C:nucleus"/>
    <property type="evidence" value="ECO:0007669"/>
    <property type="project" value="UniProtKB-SubCell"/>
</dbReference>
<dbReference type="GO" id="GO:0043565">
    <property type="term" value="F:sequence-specific DNA binding"/>
    <property type="evidence" value="ECO:0007669"/>
    <property type="project" value="TreeGrafter"/>
</dbReference>
<accession>A0AA38RSU3</accession>
<feature type="domain" description="Zn(2)-C6 fungal-type" evidence="9">
    <location>
        <begin position="29"/>
        <end position="54"/>
    </location>
</feature>
<keyword evidence="11" id="KW-1185">Reference proteome</keyword>
<evidence type="ECO:0000256" key="2">
    <source>
        <dbReference type="ARBA" id="ARBA00022723"/>
    </source>
</evidence>
<dbReference type="PROSITE" id="PS50048">
    <property type="entry name" value="ZN2_CY6_FUNGAL_2"/>
    <property type="match status" value="1"/>
</dbReference>
<dbReference type="InterPro" id="IPR052202">
    <property type="entry name" value="Yeast_MetPath_Reg"/>
</dbReference>
<dbReference type="CDD" id="cd00067">
    <property type="entry name" value="GAL4"/>
    <property type="match status" value="1"/>
</dbReference>
<dbReference type="EMBL" id="JANBVO010000001">
    <property type="protein sequence ID" value="KAJ9157488.1"/>
    <property type="molecule type" value="Genomic_DNA"/>
</dbReference>
<dbReference type="Pfam" id="PF04082">
    <property type="entry name" value="Fungal_trans"/>
    <property type="match status" value="1"/>
</dbReference>
<dbReference type="InterPro" id="IPR001138">
    <property type="entry name" value="Zn2Cys6_DnaBD"/>
</dbReference>
<proteinExistence type="predicted"/>
<keyword evidence="5" id="KW-0238">DNA-binding</keyword>
<evidence type="ECO:0000256" key="8">
    <source>
        <dbReference type="SAM" id="MobiDB-lite"/>
    </source>
</evidence>
<comment type="subcellular location">
    <subcellularLocation>
        <location evidence="1">Nucleus</location>
    </subcellularLocation>
</comment>
<feature type="region of interest" description="Disordered" evidence="8">
    <location>
        <begin position="606"/>
        <end position="633"/>
    </location>
</feature>
<feature type="region of interest" description="Disordered" evidence="8">
    <location>
        <begin position="1"/>
        <end position="24"/>
    </location>
</feature>
<feature type="region of interest" description="Disordered" evidence="8">
    <location>
        <begin position="83"/>
        <end position="118"/>
    </location>
</feature>
<feature type="region of interest" description="Disordered" evidence="8">
    <location>
        <begin position="49"/>
        <end position="69"/>
    </location>
</feature>
<dbReference type="Proteomes" id="UP001174694">
    <property type="component" value="Unassembled WGS sequence"/>
</dbReference>
<dbReference type="AlphaFoldDB" id="A0AA38RSU3"/>
<evidence type="ECO:0000256" key="6">
    <source>
        <dbReference type="ARBA" id="ARBA00023163"/>
    </source>
</evidence>
<dbReference type="CDD" id="cd12148">
    <property type="entry name" value="fungal_TF_MHR"/>
    <property type="match status" value="1"/>
</dbReference>
<dbReference type="Gene3D" id="4.10.240.10">
    <property type="entry name" value="Zn(2)-C6 fungal-type DNA-binding domain"/>
    <property type="match status" value="1"/>
</dbReference>
<dbReference type="GO" id="GO:0006351">
    <property type="term" value="P:DNA-templated transcription"/>
    <property type="evidence" value="ECO:0007669"/>
    <property type="project" value="InterPro"/>
</dbReference>
<dbReference type="SMART" id="SM00906">
    <property type="entry name" value="Fungal_trans"/>
    <property type="match status" value="1"/>
</dbReference>
<keyword evidence="6" id="KW-0804">Transcription</keyword>
<dbReference type="PANTHER" id="PTHR47782">
    <property type="entry name" value="ZN(II)2CYS6 TRANSCRIPTION FACTOR (EUROFUNG)-RELATED"/>
    <property type="match status" value="1"/>
</dbReference>
<keyword evidence="7" id="KW-0539">Nucleus</keyword>
<evidence type="ECO:0000256" key="3">
    <source>
        <dbReference type="ARBA" id="ARBA00022833"/>
    </source>
</evidence>
<evidence type="ECO:0000256" key="5">
    <source>
        <dbReference type="ARBA" id="ARBA00023125"/>
    </source>
</evidence>
<dbReference type="InterPro" id="IPR007219">
    <property type="entry name" value="XnlR_reg_dom"/>
</dbReference>
<keyword evidence="2" id="KW-0479">Metal-binding</keyword>